<sequence length="184" mass="21563">MDVSRHARDMRSSEVQRLISQKRQDSILLGDDNRYQLVEVLQPRIPVFKRIWHVRHVLDENSPLVKKKVKRMIREQGGWPPEINSNESIRDSIRKFSHLVVVFQAVTHSGIIAFAHKTYEYLDVFVGYRFADVSYVDITKGEIRIDRNLLSDVVEQDGDEGGEYVLKRRHRRKLSRSLSNLLPI</sequence>
<name>A0A6U2MR90_9STRA</name>
<gene>
    <name evidence="1" type="ORF">LDAN0321_LOCUS5927</name>
    <name evidence="2" type="ORF">LDAN0321_LOCUS5928</name>
</gene>
<evidence type="ECO:0000313" key="1">
    <source>
        <dbReference type="EMBL" id="CAD9567390.1"/>
    </source>
</evidence>
<accession>A0A6U2MR90</accession>
<protein>
    <submittedName>
        <fullName evidence="2">Uncharacterized protein</fullName>
    </submittedName>
</protein>
<reference evidence="2" key="1">
    <citation type="submission" date="2021-01" db="EMBL/GenBank/DDBJ databases">
        <authorList>
            <person name="Corre E."/>
            <person name="Pelletier E."/>
            <person name="Niang G."/>
            <person name="Scheremetjew M."/>
            <person name="Finn R."/>
            <person name="Kale V."/>
            <person name="Holt S."/>
            <person name="Cochrane G."/>
            <person name="Meng A."/>
            <person name="Brown T."/>
            <person name="Cohen L."/>
        </authorList>
    </citation>
    <scope>NUCLEOTIDE SEQUENCE</scope>
    <source>
        <strain evidence="2">B650</strain>
    </source>
</reference>
<dbReference type="EMBL" id="HBGY01009385">
    <property type="protein sequence ID" value="CAD9567390.1"/>
    <property type="molecule type" value="Transcribed_RNA"/>
</dbReference>
<dbReference type="SUPFAM" id="SSF81296">
    <property type="entry name" value="E set domains"/>
    <property type="match status" value="1"/>
</dbReference>
<dbReference type="InterPro" id="IPR014756">
    <property type="entry name" value="Ig_E-set"/>
</dbReference>
<proteinExistence type="predicted"/>
<dbReference type="Gene3D" id="2.60.40.1400">
    <property type="entry name" value="G protein-activated inward rectifier potassium channel 1"/>
    <property type="match status" value="1"/>
</dbReference>
<evidence type="ECO:0000313" key="2">
    <source>
        <dbReference type="EMBL" id="CAD9567392.1"/>
    </source>
</evidence>
<dbReference type="EMBL" id="HBGY01009386">
    <property type="protein sequence ID" value="CAD9567392.1"/>
    <property type="molecule type" value="Transcribed_RNA"/>
</dbReference>
<organism evidence="2">
    <name type="scientific">Leptocylindrus danicus</name>
    <dbReference type="NCBI Taxonomy" id="163516"/>
    <lineage>
        <taxon>Eukaryota</taxon>
        <taxon>Sar</taxon>
        <taxon>Stramenopiles</taxon>
        <taxon>Ochrophyta</taxon>
        <taxon>Bacillariophyta</taxon>
        <taxon>Coscinodiscophyceae</taxon>
        <taxon>Chaetocerotophycidae</taxon>
        <taxon>Leptocylindrales</taxon>
        <taxon>Leptocylindraceae</taxon>
        <taxon>Leptocylindrus</taxon>
    </lineage>
</organism>
<dbReference type="InterPro" id="IPR013518">
    <property type="entry name" value="K_chnl_inward-rec_Kir_cyto"/>
</dbReference>
<dbReference type="AlphaFoldDB" id="A0A6U2MR90"/>